<keyword evidence="1" id="KW-0812">Transmembrane</keyword>
<protein>
    <submittedName>
        <fullName evidence="2">Uncharacterized protein</fullName>
    </submittedName>
</protein>
<evidence type="ECO:0000313" key="2">
    <source>
        <dbReference type="EMBL" id="ABL61004.1"/>
    </source>
</evidence>
<sequence>MTVGVIHAFLITAVGYAHCSYGSTPWFLPKGWCRQFYQLFPVGGIYGSASVLIGVAILSRDAITFMLFNAALITVMFLELSIVLGRNFFRNMFNDDLPFSITMMVSFVLGINGGYFTLMFILKLFRPLLN</sequence>
<reference evidence="2" key="1">
    <citation type="journal article" date="2007" name="Environ. Microbiol.">
        <title>Proteorhodopsin photosystem gene clusters exhibit co-evolutionary trends and shared ancestry among diverse marine microbial phyla.</title>
        <authorList>
            <person name="McCarren J."/>
            <person name="Delong E.F."/>
        </authorList>
    </citation>
    <scope>NUCLEOTIDE SEQUENCE</scope>
</reference>
<gene>
    <name evidence="2" type="ORF">ALOHA_HF1025F10.16c</name>
</gene>
<feature type="transmembrane region" description="Helical" evidence="1">
    <location>
        <begin position="65"/>
        <end position="85"/>
    </location>
</feature>
<feature type="transmembrane region" description="Helical" evidence="1">
    <location>
        <begin position="35"/>
        <end position="58"/>
    </location>
</feature>
<name>A4GIJ4_9BACT</name>
<keyword evidence="1" id="KW-1133">Transmembrane helix</keyword>
<feature type="transmembrane region" description="Helical" evidence="1">
    <location>
        <begin position="97"/>
        <end position="122"/>
    </location>
</feature>
<keyword evidence="1" id="KW-0472">Membrane</keyword>
<dbReference type="AlphaFoldDB" id="A4GIJ4"/>
<proteinExistence type="predicted"/>
<evidence type="ECO:0000256" key="1">
    <source>
        <dbReference type="SAM" id="Phobius"/>
    </source>
</evidence>
<organism evidence="2">
    <name type="scientific">uncultured marine bacterium HF10_25F10</name>
    <dbReference type="NCBI Taxonomy" id="413068"/>
    <lineage>
        <taxon>Bacteria</taxon>
        <taxon>environmental samples</taxon>
    </lineage>
</organism>
<reference evidence="2" key="2">
    <citation type="journal article" date="2007" name="Proc. Natl. Acad. Sci. U.S.A.">
        <title>Proteorhodopsin photosystem gene expression enables photophosphorylation in a heterologous host.</title>
        <authorList>
            <person name="Martinez A."/>
            <person name="Bradley A.S."/>
            <person name="Waldbauer J.R."/>
            <person name="Summons R.E."/>
            <person name="Delong E.F."/>
        </authorList>
    </citation>
    <scope>NUCLEOTIDE SEQUENCE</scope>
</reference>
<dbReference type="EMBL" id="EF100191">
    <property type="protein sequence ID" value="ABL61004.1"/>
    <property type="molecule type" value="Genomic_DNA"/>
</dbReference>
<accession>A4GIJ4</accession>